<organism evidence="2 3">
    <name type="scientific">Timema podura</name>
    <name type="common">Walking stick</name>
    <dbReference type="NCBI Taxonomy" id="61482"/>
    <lineage>
        <taxon>Eukaryota</taxon>
        <taxon>Metazoa</taxon>
        <taxon>Ecdysozoa</taxon>
        <taxon>Arthropoda</taxon>
        <taxon>Hexapoda</taxon>
        <taxon>Insecta</taxon>
        <taxon>Pterygota</taxon>
        <taxon>Neoptera</taxon>
        <taxon>Polyneoptera</taxon>
        <taxon>Phasmatodea</taxon>
        <taxon>Timematodea</taxon>
        <taxon>Timematoidea</taxon>
        <taxon>Timematidae</taxon>
        <taxon>Timema</taxon>
    </lineage>
</organism>
<name>A0ABN7PS16_TIMPD</name>
<dbReference type="EMBL" id="CAJPIN010087666">
    <property type="protein sequence ID" value="CAG2068358.1"/>
    <property type="molecule type" value="Genomic_DNA"/>
</dbReference>
<keyword evidence="3" id="KW-1185">Reference proteome</keyword>
<protein>
    <submittedName>
        <fullName evidence="2">Uncharacterized protein</fullName>
    </submittedName>
</protein>
<proteinExistence type="predicted"/>
<accession>A0ABN7PS16</accession>
<comment type="caution">
    <text evidence="2">The sequence shown here is derived from an EMBL/GenBank/DDBJ whole genome shotgun (WGS) entry which is preliminary data.</text>
</comment>
<evidence type="ECO:0000313" key="2">
    <source>
        <dbReference type="EMBL" id="CAG2068358.1"/>
    </source>
</evidence>
<evidence type="ECO:0000256" key="1">
    <source>
        <dbReference type="SAM" id="MobiDB-lite"/>
    </source>
</evidence>
<sequence length="69" mass="7825">MQQHTGRIRLSLPLGLPVQPERRKVHPERTAYGGGSEADKRTCSQTRPCSENNSQSYRPKCRPGNRVLH</sequence>
<dbReference type="Proteomes" id="UP001153148">
    <property type="component" value="Unassembled WGS sequence"/>
</dbReference>
<evidence type="ECO:0000313" key="3">
    <source>
        <dbReference type="Proteomes" id="UP001153148"/>
    </source>
</evidence>
<gene>
    <name evidence="2" type="ORF">TPAB3V08_LOCUS15301</name>
</gene>
<feature type="region of interest" description="Disordered" evidence="1">
    <location>
        <begin position="1"/>
        <end position="69"/>
    </location>
</feature>
<feature type="compositionally biased region" description="Polar residues" evidence="1">
    <location>
        <begin position="43"/>
        <end position="57"/>
    </location>
</feature>
<feature type="compositionally biased region" description="Basic residues" evidence="1">
    <location>
        <begin position="59"/>
        <end position="69"/>
    </location>
</feature>
<reference evidence="2" key="1">
    <citation type="submission" date="2021-03" db="EMBL/GenBank/DDBJ databases">
        <authorList>
            <person name="Tran Van P."/>
        </authorList>
    </citation>
    <scope>NUCLEOTIDE SEQUENCE</scope>
</reference>